<name>A0ABP6VMJ4_9ACTN</name>
<feature type="compositionally biased region" description="Polar residues" evidence="1">
    <location>
        <begin position="36"/>
        <end position="53"/>
    </location>
</feature>
<gene>
    <name evidence="2" type="ORF">GCM10022419_015800</name>
</gene>
<dbReference type="EMBL" id="BAABDQ010000003">
    <property type="protein sequence ID" value="GAA3536826.1"/>
    <property type="molecule type" value="Genomic_DNA"/>
</dbReference>
<feature type="region of interest" description="Disordered" evidence="1">
    <location>
        <begin position="113"/>
        <end position="140"/>
    </location>
</feature>
<protein>
    <submittedName>
        <fullName evidence="2">Uncharacterized protein</fullName>
    </submittedName>
</protein>
<feature type="region of interest" description="Disordered" evidence="1">
    <location>
        <begin position="1"/>
        <end position="53"/>
    </location>
</feature>
<evidence type="ECO:0000313" key="3">
    <source>
        <dbReference type="Proteomes" id="UP001500630"/>
    </source>
</evidence>
<sequence length="178" mass="18847">MSFDQDPWASETPNDDPWAEEATYADPPRDEAQATVPPSSTTPSKENVITVNKGTSEGKIVTTIKFSSGYDAPWVVIHSDTVAEAEATLNSSKDFLALVAKVAKYAKTLDSGTAPAARSAGNGGGQQRQSPPPGQAGKTCAHGEMKYVTGNGAKGPWKAYFCPLDRNDPDACKAVWVK</sequence>
<proteinExistence type="predicted"/>
<keyword evidence="3" id="KW-1185">Reference proteome</keyword>
<comment type="caution">
    <text evidence="2">The sequence shown here is derived from an EMBL/GenBank/DDBJ whole genome shotgun (WGS) entry which is preliminary data.</text>
</comment>
<accession>A0ABP6VMJ4</accession>
<evidence type="ECO:0000313" key="2">
    <source>
        <dbReference type="EMBL" id="GAA3536826.1"/>
    </source>
</evidence>
<organism evidence="2 3">
    <name type="scientific">Nonomuraea rosea</name>
    <dbReference type="NCBI Taxonomy" id="638574"/>
    <lineage>
        <taxon>Bacteria</taxon>
        <taxon>Bacillati</taxon>
        <taxon>Actinomycetota</taxon>
        <taxon>Actinomycetes</taxon>
        <taxon>Streptosporangiales</taxon>
        <taxon>Streptosporangiaceae</taxon>
        <taxon>Nonomuraea</taxon>
    </lineage>
</organism>
<evidence type="ECO:0000256" key="1">
    <source>
        <dbReference type="SAM" id="MobiDB-lite"/>
    </source>
</evidence>
<dbReference type="Pfam" id="PF25690">
    <property type="entry name" value="Phage_gp49"/>
    <property type="match status" value="1"/>
</dbReference>
<dbReference type="Proteomes" id="UP001500630">
    <property type="component" value="Unassembled WGS sequence"/>
</dbReference>
<reference evidence="3" key="1">
    <citation type="journal article" date="2019" name="Int. J. Syst. Evol. Microbiol.">
        <title>The Global Catalogue of Microorganisms (GCM) 10K type strain sequencing project: providing services to taxonomists for standard genome sequencing and annotation.</title>
        <authorList>
            <consortium name="The Broad Institute Genomics Platform"/>
            <consortium name="The Broad Institute Genome Sequencing Center for Infectious Disease"/>
            <person name="Wu L."/>
            <person name="Ma J."/>
        </authorList>
    </citation>
    <scope>NUCLEOTIDE SEQUENCE [LARGE SCALE GENOMIC DNA]</scope>
    <source>
        <strain evidence="3">JCM 17326</strain>
    </source>
</reference>
<dbReference type="RefSeq" id="WP_345559932.1">
    <property type="nucleotide sequence ID" value="NZ_BAABDQ010000003.1"/>
</dbReference>
<dbReference type="InterPro" id="IPR057999">
    <property type="entry name" value="Gp49"/>
</dbReference>